<gene>
    <name evidence="8" type="ORF">N7532_012088</name>
</gene>
<comment type="caution">
    <text evidence="8">The sequence shown here is derived from an EMBL/GenBank/DDBJ whole genome shotgun (WGS) entry which is preliminary data.</text>
</comment>
<evidence type="ECO:0000256" key="1">
    <source>
        <dbReference type="ARBA" id="ARBA00022723"/>
    </source>
</evidence>
<keyword evidence="3" id="KW-0805">Transcription regulation</keyword>
<dbReference type="OrthoDB" id="5423818at2759"/>
<dbReference type="GeneID" id="81363558"/>
<dbReference type="GO" id="GO:0008270">
    <property type="term" value="F:zinc ion binding"/>
    <property type="evidence" value="ECO:0007669"/>
    <property type="project" value="InterPro"/>
</dbReference>
<dbReference type="Pfam" id="PF00172">
    <property type="entry name" value="Zn_clus"/>
    <property type="match status" value="1"/>
</dbReference>
<evidence type="ECO:0000256" key="3">
    <source>
        <dbReference type="ARBA" id="ARBA00023015"/>
    </source>
</evidence>
<keyword evidence="2" id="KW-0862">Zinc</keyword>
<keyword evidence="4" id="KW-0238">DNA-binding</keyword>
<dbReference type="GO" id="GO:0000981">
    <property type="term" value="F:DNA-binding transcription factor activity, RNA polymerase II-specific"/>
    <property type="evidence" value="ECO:0007669"/>
    <property type="project" value="InterPro"/>
</dbReference>
<dbReference type="PANTHER" id="PTHR47660">
    <property type="entry name" value="TRANSCRIPTION FACTOR WITH C2H2 AND ZN(2)-CYS(6) DNA BINDING DOMAIN (EUROFUNG)-RELATED-RELATED"/>
    <property type="match status" value="1"/>
</dbReference>
<organism evidence="8 9">
    <name type="scientific">Penicillium argentinense</name>
    <dbReference type="NCBI Taxonomy" id="1131581"/>
    <lineage>
        <taxon>Eukaryota</taxon>
        <taxon>Fungi</taxon>
        <taxon>Dikarya</taxon>
        <taxon>Ascomycota</taxon>
        <taxon>Pezizomycotina</taxon>
        <taxon>Eurotiomycetes</taxon>
        <taxon>Eurotiomycetidae</taxon>
        <taxon>Eurotiales</taxon>
        <taxon>Aspergillaceae</taxon>
        <taxon>Penicillium</taxon>
    </lineage>
</organism>
<proteinExistence type="predicted"/>
<dbReference type="RefSeq" id="XP_056469567.1">
    <property type="nucleotide sequence ID" value="XM_056624579.1"/>
</dbReference>
<dbReference type="SUPFAM" id="SSF57701">
    <property type="entry name" value="Zn2/Cys6 DNA-binding domain"/>
    <property type="match status" value="1"/>
</dbReference>
<keyword evidence="1" id="KW-0479">Metal-binding</keyword>
<dbReference type="AlphaFoldDB" id="A0A9W9EJU5"/>
<accession>A0A9W9EJU5</accession>
<protein>
    <recommendedName>
        <fullName evidence="7">Zn(2)-C6 fungal-type domain-containing protein</fullName>
    </recommendedName>
</protein>
<reference evidence="8" key="1">
    <citation type="submission" date="2022-11" db="EMBL/GenBank/DDBJ databases">
        <authorList>
            <person name="Petersen C."/>
        </authorList>
    </citation>
    <scope>NUCLEOTIDE SEQUENCE</scope>
    <source>
        <strain evidence="8">IBT 30761</strain>
    </source>
</reference>
<dbReference type="SMART" id="SM00066">
    <property type="entry name" value="GAL4"/>
    <property type="match status" value="1"/>
</dbReference>
<evidence type="ECO:0000313" key="9">
    <source>
        <dbReference type="Proteomes" id="UP001149074"/>
    </source>
</evidence>
<keyword evidence="6" id="KW-0539">Nucleus</keyword>
<evidence type="ECO:0000256" key="4">
    <source>
        <dbReference type="ARBA" id="ARBA00023125"/>
    </source>
</evidence>
<dbReference type="InterPro" id="IPR001138">
    <property type="entry name" value="Zn2Cys6_DnaBD"/>
</dbReference>
<reference evidence="8" key="2">
    <citation type="journal article" date="2023" name="IMA Fungus">
        <title>Comparative genomic study of the Penicillium genus elucidates a diverse pangenome and 15 lateral gene transfer events.</title>
        <authorList>
            <person name="Petersen C."/>
            <person name="Sorensen T."/>
            <person name="Nielsen M.R."/>
            <person name="Sondergaard T.E."/>
            <person name="Sorensen J.L."/>
            <person name="Fitzpatrick D.A."/>
            <person name="Frisvad J.C."/>
            <person name="Nielsen K.L."/>
        </authorList>
    </citation>
    <scope>NUCLEOTIDE SEQUENCE</scope>
    <source>
        <strain evidence="8">IBT 30761</strain>
    </source>
</reference>
<evidence type="ECO:0000313" key="8">
    <source>
        <dbReference type="EMBL" id="KAJ5083045.1"/>
    </source>
</evidence>
<keyword evidence="9" id="KW-1185">Reference proteome</keyword>
<dbReference type="PANTHER" id="PTHR47660:SF3">
    <property type="entry name" value="FINGER DOMAIN PROTEIN, PUTATIVE (AFU_ORTHOLOGUE AFUA_4G03310)-RELATED"/>
    <property type="match status" value="1"/>
</dbReference>
<dbReference type="CDD" id="cd00067">
    <property type="entry name" value="GAL4"/>
    <property type="match status" value="1"/>
</dbReference>
<dbReference type="GO" id="GO:0003677">
    <property type="term" value="F:DNA binding"/>
    <property type="evidence" value="ECO:0007669"/>
    <property type="project" value="UniProtKB-KW"/>
</dbReference>
<dbReference type="Proteomes" id="UP001149074">
    <property type="component" value="Unassembled WGS sequence"/>
</dbReference>
<sequence length="475" mass="53397">MPNFRTGTYGRYCQCRPASYLSRRLTSTPGDLLLRHRRRCQFPKKSTRRKACNACVQAKAKCTYTRPCARCVKRGVPCAYASQPSDVPPGLDLDLDLNIDQFHEDVQPTRSPGNGPLSPFHLSPPPLATPGFIDAVQPPAVEPSTQGVPGSADEAMNSSLLLWNLPEMSLPGSEESGPVVQLTLQDLLRVLDQYPNSLLSDSFTSPLLHYSLYDADVPDMTTLARSSMAICCGSAMLTPDGARFARQAMEVERQRLIESYSQYTCMQQWDALHAMLVYSILEMRPSPGSQSKNEWKQKSCSRGLKAPFLAKMAQTFIRSHLKDLSPNLMPFSHTLTPKFEHWAVAETTRRTIFLANIIHYLSNHHPESGLPSLYYEPLNDEFILNMPLPCSHALWAARTEQEWKVTMEYCDNNSSSLVEDFPSVFYLNPGCLTLKILMVNYSKVYLETFLMRNIGFGGSDELRSFIILCALRQFA</sequence>
<keyword evidence="5" id="KW-0804">Transcription</keyword>
<evidence type="ECO:0000256" key="2">
    <source>
        <dbReference type="ARBA" id="ARBA00022833"/>
    </source>
</evidence>
<dbReference type="EMBL" id="JAPQKI010000011">
    <property type="protein sequence ID" value="KAJ5083045.1"/>
    <property type="molecule type" value="Genomic_DNA"/>
</dbReference>
<evidence type="ECO:0000256" key="6">
    <source>
        <dbReference type="ARBA" id="ARBA00023242"/>
    </source>
</evidence>
<dbReference type="InterPro" id="IPR036864">
    <property type="entry name" value="Zn2-C6_fun-type_DNA-bd_sf"/>
</dbReference>
<evidence type="ECO:0000256" key="5">
    <source>
        <dbReference type="ARBA" id="ARBA00023163"/>
    </source>
</evidence>
<dbReference type="PROSITE" id="PS50048">
    <property type="entry name" value="ZN2_CY6_FUNGAL_2"/>
    <property type="match status" value="1"/>
</dbReference>
<name>A0A9W9EJU5_9EURO</name>
<dbReference type="Gene3D" id="4.10.240.10">
    <property type="entry name" value="Zn(2)-C6 fungal-type DNA-binding domain"/>
    <property type="match status" value="1"/>
</dbReference>
<feature type="domain" description="Zn(2)-C6 fungal-type" evidence="7">
    <location>
        <begin position="51"/>
        <end position="80"/>
    </location>
</feature>
<evidence type="ECO:0000259" key="7">
    <source>
        <dbReference type="PROSITE" id="PS50048"/>
    </source>
</evidence>